<proteinExistence type="inferred from homology"/>
<dbReference type="Proteomes" id="UP000636264">
    <property type="component" value="Unassembled WGS sequence"/>
</dbReference>
<dbReference type="PRINTS" id="PR01438">
    <property type="entry name" value="UNVRSLSTRESS"/>
</dbReference>
<evidence type="ECO:0000259" key="2">
    <source>
        <dbReference type="Pfam" id="PF00582"/>
    </source>
</evidence>
<dbReference type="Gene3D" id="3.40.50.12370">
    <property type="match status" value="1"/>
</dbReference>
<reference evidence="3" key="1">
    <citation type="journal article" date="2014" name="Int. J. Syst. Evol. Microbiol.">
        <title>Complete genome sequence of Corynebacterium casei LMG S-19264T (=DSM 44701T), isolated from a smear-ripened cheese.</title>
        <authorList>
            <consortium name="US DOE Joint Genome Institute (JGI-PGF)"/>
            <person name="Walter F."/>
            <person name="Albersmeier A."/>
            <person name="Kalinowski J."/>
            <person name="Ruckert C."/>
        </authorList>
    </citation>
    <scope>NUCLEOTIDE SEQUENCE</scope>
    <source>
        <strain evidence="3">CGMCC 1.15320</strain>
    </source>
</reference>
<dbReference type="EMBL" id="BMIF01000013">
    <property type="protein sequence ID" value="GGA77747.1"/>
    <property type="molecule type" value="Genomic_DNA"/>
</dbReference>
<dbReference type="AlphaFoldDB" id="A0A916W8Y4"/>
<evidence type="ECO:0000313" key="3">
    <source>
        <dbReference type="EMBL" id="GGA77747.1"/>
    </source>
</evidence>
<dbReference type="Pfam" id="PF00582">
    <property type="entry name" value="Usp"/>
    <property type="match status" value="1"/>
</dbReference>
<dbReference type="SUPFAM" id="SSF52402">
    <property type="entry name" value="Adenine nucleotide alpha hydrolases-like"/>
    <property type="match status" value="1"/>
</dbReference>
<reference evidence="3" key="2">
    <citation type="submission" date="2020-09" db="EMBL/GenBank/DDBJ databases">
        <authorList>
            <person name="Sun Q."/>
            <person name="Zhou Y."/>
        </authorList>
    </citation>
    <scope>NUCLEOTIDE SEQUENCE</scope>
    <source>
        <strain evidence="3">CGMCC 1.15320</strain>
    </source>
</reference>
<protein>
    <submittedName>
        <fullName evidence="3">Universal stress protein A</fullName>
    </submittedName>
</protein>
<dbReference type="CDD" id="cd00293">
    <property type="entry name" value="USP-like"/>
    <property type="match status" value="1"/>
</dbReference>
<dbReference type="PANTHER" id="PTHR46268:SF15">
    <property type="entry name" value="UNIVERSAL STRESS PROTEIN HP_0031"/>
    <property type="match status" value="1"/>
</dbReference>
<dbReference type="InterPro" id="IPR006015">
    <property type="entry name" value="Universal_stress_UspA"/>
</dbReference>
<feature type="domain" description="UspA" evidence="2">
    <location>
        <begin position="155"/>
        <end position="275"/>
    </location>
</feature>
<name>A0A916W8Y4_9HYPH</name>
<dbReference type="InterPro" id="IPR006016">
    <property type="entry name" value="UspA"/>
</dbReference>
<dbReference type="RefSeq" id="WP_188722377.1">
    <property type="nucleotide sequence ID" value="NZ_BMIF01000013.1"/>
</dbReference>
<sequence length="277" mass="29666">MSIEALLPLVTYPDPADASVPANATKMVQLLGARLYALAIEVRVPEVSNALAGTLLDLSKVIKDTEAASRKRGEALLRAIAENAQSLGVKHEELSLRLLEAEFGTGAMVAARYHDVTLLGWEPDSRCVRTIAEALIFDSGRPVLLMPKTVPTAADHIAIAWDGSRVAARAVADAFRVFGSAKSASVIVVTDEKAIKDTTAADRLASYLERRGLQAEAHQVRTKGRRIGDTLQAEAKAIEADVLVMGAYGHSRLRQFVLGGATSNILDDLQLPVLLSH</sequence>
<evidence type="ECO:0000256" key="1">
    <source>
        <dbReference type="ARBA" id="ARBA00008791"/>
    </source>
</evidence>
<comment type="caution">
    <text evidence="3">The sequence shown here is derived from an EMBL/GenBank/DDBJ whole genome shotgun (WGS) entry which is preliminary data.</text>
</comment>
<evidence type="ECO:0000313" key="4">
    <source>
        <dbReference type="Proteomes" id="UP000636264"/>
    </source>
</evidence>
<organism evidence="3 4">
    <name type="scientific">Nitratireductor aestuarii</name>
    <dbReference type="NCBI Taxonomy" id="1735103"/>
    <lineage>
        <taxon>Bacteria</taxon>
        <taxon>Pseudomonadati</taxon>
        <taxon>Pseudomonadota</taxon>
        <taxon>Alphaproteobacteria</taxon>
        <taxon>Hyphomicrobiales</taxon>
        <taxon>Phyllobacteriaceae</taxon>
        <taxon>Nitratireductor</taxon>
    </lineage>
</organism>
<keyword evidence="4" id="KW-1185">Reference proteome</keyword>
<gene>
    <name evidence="3" type="ORF">GCM10011385_34850</name>
</gene>
<accession>A0A916W8Y4</accession>
<comment type="similarity">
    <text evidence="1">Belongs to the universal stress protein A family.</text>
</comment>
<dbReference type="PANTHER" id="PTHR46268">
    <property type="entry name" value="STRESS RESPONSE PROTEIN NHAX"/>
    <property type="match status" value="1"/>
</dbReference>